<proteinExistence type="inferred from homology"/>
<evidence type="ECO:0000313" key="5">
    <source>
        <dbReference type="EMBL" id="MCR2832714.1"/>
    </source>
</evidence>
<dbReference type="InterPro" id="IPR012338">
    <property type="entry name" value="Beta-lactam/transpept-like"/>
</dbReference>
<evidence type="ECO:0000313" key="6">
    <source>
        <dbReference type="Proteomes" id="UP001206067"/>
    </source>
</evidence>
<gene>
    <name evidence="5" type="primary">bla</name>
    <name evidence="5" type="ORF">NSO95_02030</name>
</gene>
<dbReference type="SUPFAM" id="SSF56601">
    <property type="entry name" value="beta-lactamase/transpeptidase-like"/>
    <property type="match status" value="1"/>
</dbReference>
<feature type="domain" description="Beta-lactamase class A catalytic" evidence="4">
    <location>
        <begin position="49"/>
        <end position="266"/>
    </location>
</feature>
<dbReference type="EC" id="3.5.2.6" evidence="3"/>
<evidence type="ECO:0000256" key="3">
    <source>
        <dbReference type="ARBA" id="ARBA00012865"/>
    </source>
</evidence>
<dbReference type="PANTHER" id="PTHR35333">
    <property type="entry name" value="BETA-LACTAMASE"/>
    <property type="match status" value="1"/>
</dbReference>
<organism evidence="5 6">
    <name type="scientific">Parerythrobacter lacustris</name>
    <dbReference type="NCBI Taxonomy" id="2969984"/>
    <lineage>
        <taxon>Bacteria</taxon>
        <taxon>Pseudomonadati</taxon>
        <taxon>Pseudomonadota</taxon>
        <taxon>Alphaproteobacteria</taxon>
        <taxon>Sphingomonadales</taxon>
        <taxon>Erythrobacteraceae</taxon>
        <taxon>Parerythrobacter</taxon>
    </lineage>
</organism>
<comment type="caution">
    <text evidence="5">The sequence shown here is derived from an EMBL/GenBank/DDBJ whole genome shotgun (WGS) entry which is preliminary data.</text>
</comment>
<sequence>MKFDRRTLIAGGLAAGASACVPPATGIGGRLSSSLRIIEAAANGTLGAAIYDTGTGVFVSHNGFARFPHASSFKLSLAAMVLKLGSEGRLDVAKVVAWPESALLGNSPFTTERVGQGATLLELAEATQKLSDNTAANVLLEQVGGPQALTAFWRSIDDEKSQLDRYEPDLNAVPVGEVFDTTTPDAMAKTVAELIYGTVLPVDASARLRKWMIDTATGLDRVRAGLPEGWIAGDKTGTSLAPGMRSVYVDIGFVEPPDRAPLTYAAYWRASQQHFKIEPAAIGVLAEVGRVITRLVTTGSA</sequence>
<keyword evidence="5" id="KW-0378">Hydrolase</keyword>
<keyword evidence="6" id="KW-1185">Reference proteome</keyword>
<protein>
    <recommendedName>
        <fullName evidence="3">beta-lactamase</fullName>
        <ecNumber evidence="3">3.5.2.6</ecNumber>
    </recommendedName>
</protein>
<accession>A0ABT1XM21</accession>
<evidence type="ECO:0000256" key="1">
    <source>
        <dbReference type="ARBA" id="ARBA00001526"/>
    </source>
</evidence>
<dbReference type="PANTHER" id="PTHR35333:SF3">
    <property type="entry name" value="BETA-LACTAMASE-TYPE TRANSPEPTIDASE FOLD CONTAINING PROTEIN"/>
    <property type="match status" value="1"/>
</dbReference>
<dbReference type="InterPro" id="IPR045155">
    <property type="entry name" value="Beta-lactam_cat"/>
</dbReference>
<dbReference type="GO" id="GO:0008800">
    <property type="term" value="F:beta-lactamase activity"/>
    <property type="evidence" value="ECO:0007669"/>
    <property type="project" value="UniProtKB-EC"/>
</dbReference>
<dbReference type="EMBL" id="JANKHH010000001">
    <property type="protein sequence ID" value="MCR2832714.1"/>
    <property type="molecule type" value="Genomic_DNA"/>
</dbReference>
<reference evidence="5 6" key="1">
    <citation type="submission" date="2022-08" db="EMBL/GenBank/DDBJ databases">
        <title>Polyphasic taxonomy analysis of Qipengyuania sp.RS5-5.</title>
        <authorList>
            <person name="Xamxidin M."/>
            <person name="Wu M."/>
        </authorList>
    </citation>
    <scope>NUCLEOTIDE SEQUENCE [LARGE SCALE GENOMIC DNA]</scope>
    <source>
        <strain evidence="5 6">RS5-5</strain>
    </source>
</reference>
<dbReference type="NCBIfam" id="NF033103">
    <property type="entry name" value="bla_class_A"/>
    <property type="match status" value="1"/>
</dbReference>
<evidence type="ECO:0000259" key="4">
    <source>
        <dbReference type="Pfam" id="PF13354"/>
    </source>
</evidence>
<evidence type="ECO:0000256" key="2">
    <source>
        <dbReference type="ARBA" id="ARBA00009009"/>
    </source>
</evidence>
<name>A0ABT1XM21_9SPHN</name>
<dbReference type="Pfam" id="PF13354">
    <property type="entry name" value="Beta-lactamase2"/>
    <property type="match status" value="1"/>
</dbReference>
<dbReference type="Proteomes" id="UP001206067">
    <property type="component" value="Unassembled WGS sequence"/>
</dbReference>
<dbReference type="PROSITE" id="PS51257">
    <property type="entry name" value="PROKAR_LIPOPROTEIN"/>
    <property type="match status" value="1"/>
</dbReference>
<comment type="catalytic activity">
    <reaction evidence="1">
        <text>a beta-lactam + H2O = a substituted beta-amino acid</text>
        <dbReference type="Rhea" id="RHEA:20401"/>
        <dbReference type="ChEBI" id="CHEBI:15377"/>
        <dbReference type="ChEBI" id="CHEBI:35627"/>
        <dbReference type="ChEBI" id="CHEBI:140347"/>
        <dbReference type="EC" id="3.5.2.6"/>
    </reaction>
</comment>
<dbReference type="PRINTS" id="PR00118">
    <property type="entry name" value="BLACTAMASEA"/>
</dbReference>
<dbReference type="InterPro" id="IPR000871">
    <property type="entry name" value="Beta-lactam_class-A"/>
</dbReference>
<dbReference type="RefSeq" id="WP_257594472.1">
    <property type="nucleotide sequence ID" value="NZ_JANKHH010000001.1"/>
</dbReference>
<comment type="similarity">
    <text evidence="2">Belongs to the class-A beta-lactamase family.</text>
</comment>
<dbReference type="Gene3D" id="3.40.710.10">
    <property type="entry name" value="DD-peptidase/beta-lactamase superfamily"/>
    <property type="match status" value="1"/>
</dbReference>